<gene>
    <name evidence="1" type="ORF">BDN72DRAFT_777348</name>
</gene>
<dbReference type="EMBL" id="ML208597">
    <property type="protein sequence ID" value="TFK62214.1"/>
    <property type="molecule type" value="Genomic_DNA"/>
</dbReference>
<sequence>MPWFEAEQRAESLVDPSCLKTRETLSVFAIDPTASKKWLLQSIARPPRFPTSEWTKVLRGEFIDIDAIFSSLHNIAPVKEGSASVGSNEIKFKTTQPARKVETFGEWLSAWTLIEKAVTFAFPHREQELTDYREYICGEFAAKRVQSHKRIIFFNAAIRAVVQGGQSKLLTDRYSFSSEYSAIVLPDGVAYNSKPLKTPSRTSSGPNSSTGICNRYNSERGCSNSSCIYRHVCRKCLRTGHGKEKCSVKENSGAGSSA</sequence>
<proteinExistence type="predicted"/>
<protein>
    <submittedName>
        <fullName evidence="1">Uncharacterized protein</fullName>
    </submittedName>
</protein>
<dbReference type="Proteomes" id="UP000308600">
    <property type="component" value="Unassembled WGS sequence"/>
</dbReference>
<evidence type="ECO:0000313" key="1">
    <source>
        <dbReference type="EMBL" id="TFK62214.1"/>
    </source>
</evidence>
<organism evidence="1 2">
    <name type="scientific">Pluteus cervinus</name>
    <dbReference type="NCBI Taxonomy" id="181527"/>
    <lineage>
        <taxon>Eukaryota</taxon>
        <taxon>Fungi</taxon>
        <taxon>Dikarya</taxon>
        <taxon>Basidiomycota</taxon>
        <taxon>Agaricomycotina</taxon>
        <taxon>Agaricomycetes</taxon>
        <taxon>Agaricomycetidae</taxon>
        <taxon>Agaricales</taxon>
        <taxon>Pluteineae</taxon>
        <taxon>Pluteaceae</taxon>
        <taxon>Pluteus</taxon>
    </lineage>
</organism>
<name>A0ACD3A994_9AGAR</name>
<evidence type="ECO:0000313" key="2">
    <source>
        <dbReference type="Proteomes" id="UP000308600"/>
    </source>
</evidence>
<reference evidence="1 2" key="1">
    <citation type="journal article" date="2019" name="Nat. Ecol. Evol.">
        <title>Megaphylogeny resolves global patterns of mushroom evolution.</title>
        <authorList>
            <person name="Varga T."/>
            <person name="Krizsan K."/>
            <person name="Foldi C."/>
            <person name="Dima B."/>
            <person name="Sanchez-Garcia M."/>
            <person name="Sanchez-Ramirez S."/>
            <person name="Szollosi G.J."/>
            <person name="Szarkandi J.G."/>
            <person name="Papp V."/>
            <person name="Albert L."/>
            <person name="Andreopoulos W."/>
            <person name="Angelini C."/>
            <person name="Antonin V."/>
            <person name="Barry K.W."/>
            <person name="Bougher N.L."/>
            <person name="Buchanan P."/>
            <person name="Buyck B."/>
            <person name="Bense V."/>
            <person name="Catcheside P."/>
            <person name="Chovatia M."/>
            <person name="Cooper J."/>
            <person name="Damon W."/>
            <person name="Desjardin D."/>
            <person name="Finy P."/>
            <person name="Geml J."/>
            <person name="Haridas S."/>
            <person name="Hughes K."/>
            <person name="Justo A."/>
            <person name="Karasinski D."/>
            <person name="Kautmanova I."/>
            <person name="Kiss B."/>
            <person name="Kocsube S."/>
            <person name="Kotiranta H."/>
            <person name="LaButti K.M."/>
            <person name="Lechner B.E."/>
            <person name="Liimatainen K."/>
            <person name="Lipzen A."/>
            <person name="Lukacs Z."/>
            <person name="Mihaltcheva S."/>
            <person name="Morgado L.N."/>
            <person name="Niskanen T."/>
            <person name="Noordeloos M.E."/>
            <person name="Ohm R.A."/>
            <person name="Ortiz-Santana B."/>
            <person name="Ovrebo C."/>
            <person name="Racz N."/>
            <person name="Riley R."/>
            <person name="Savchenko A."/>
            <person name="Shiryaev A."/>
            <person name="Soop K."/>
            <person name="Spirin V."/>
            <person name="Szebenyi C."/>
            <person name="Tomsovsky M."/>
            <person name="Tulloss R.E."/>
            <person name="Uehling J."/>
            <person name="Grigoriev I.V."/>
            <person name="Vagvolgyi C."/>
            <person name="Papp T."/>
            <person name="Martin F.M."/>
            <person name="Miettinen O."/>
            <person name="Hibbett D.S."/>
            <person name="Nagy L.G."/>
        </authorList>
    </citation>
    <scope>NUCLEOTIDE SEQUENCE [LARGE SCALE GENOMIC DNA]</scope>
    <source>
        <strain evidence="1 2">NL-1719</strain>
    </source>
</reference>
<keyword evidence="2" id="KW-1185">Reference proteome</keyword>
<accession>A0ACD3A994</accession>